<dbReference type="AlphaFoldDB" id="A0A381UGN6"/>
<dbReference type="EMBL" id="UINC01006265">
    <property type="protein sequence ID" value="SVA26497.1"/>
    <property type="molecule type" value="Genomic_DNA"/>
</dbReference>
<dbReference type="GO" id="GO:0006096">
    <property type="term" value="P:glycolytic process"/>
    <property type="evidence" value="ECO:0007669"/>
    <property type="project" value="UniProtKB-KW"/>
</dbReference>
<dbReference type="EC" id="5.4.2.11" evidence="3"/>
<dbReference type="HAMAP" id="MF_01039">
    <property type="entry name" value="PGAM_GpmA"/>
    <property type="match status" value="1"/>
</dbReference>
<dbReference type="PROSITE" id="PS00175">
    <property type="entry name" value="PG_MUTASE"/>
    <property type="match status" value="1"/>
</dbReference>
<dbReference type="GO" id="GO:0004619">
    <property type="term" value="F:phosphoglycerate mutase activity"/>
    <property type="evidence" value="ECO:0007669"/>
    <property type="project" value="UniProtKB-EC"/>
</dbReference>
<dbReference type="InterPro" id="IPR005952">
    <property type="entry name" value="Phosphogly_mut1"/>
</dbReference>
<keyword evidence="4" id="KW-0324">Glycolysis</keyword>
<dbReference type="Gene3D" id="3.40.50.1240">
    <property type="entry name" value="Phosphoglycerate mutase-like"/>
    <property type="match status" value="1"/>
</dbReference>
<evidence type="ECO:0000256" key="2">
    <source>
        <dbReference type="ARBA" id="ARBA00006717"/>
    </source>
</evidence>
<evidence type="ECO:0000256" key="1">
    <source>
        <dbReference type="ARBA" id="ARBA00000380"/>
    </source>
</evidence>
<evidence type="ECO:0000256" key="4">
    <source>
        <dbReference type="ARBA" id="ARBA00023152"/>
    </source>
</evidence>
<accession>A0A381UGN6</accession>
<dbReference type="PANTHER" id="PTHR11931">
    <property type="entry name" value="PHOSPHOGLYCERATE MUTASE"/>
    <property type="match status" value="1"/>
</dbReference>
<dbReference type="NCBIfam" id="TIGR01258">
    <property type="entry name" value="pgm_1"/>
    <property type="match status" value="1"/>
</dbReference>
<sequence length="259" mass="28494">MAGPPIPRFEDPMPTLILLRHGQSEWNATNQFTGWHDCDLTKLGEAEAREGARLLADAGILPDVVHTSVLTRAIRTADIALEALGRDRIPVRRHWRLNERHYGDLTGLDKAATREKYGEEQLLAWRRGYDTPPPPITADNPYNPNHDPRYADMEPPLAECLADVVERLSPYWDEAIAPDLRAGRIVLVAAHGNSLRALCKVLDGISDEDIAALNIPTGSPLVYELAGDLSPQENRAVLERSLDPEAARAAAEAVARQAG</sequence>
<evidence type="ECO:0000313" key="6">
    <source>
        <dbReference type="EMBL" id="SVA26497.1"/>
    </source>
</evidence>
<dbReference type="CDD" id="cd07067">
    <property type="entry name" value="HP_PGM_like"/>
    <property type="match status" value="1"/>
</dbReference>
<dbReference type="NCBIfam" id="NF010718">
    <property type="entry name" value="PRK14120.1"/>
    <property type="match status" value="1"/>
</dbReference>
<dbReference type="NCBIfam" id="NF010713">
    <property type="entry name" value="PRK14115.1"/>
    <property type="match status" value="1"/>
</dbReference>
<reference evidence="6" key="1">
    <citation type="submission" date="2018-05" db="EMBL/GenBank/DDBJ databases">
        <authorList>
            <person name="Lanie J.A."/>
            <person name="Ng W.-L."/>
            <person name="Kazmierczak K.M."/>
            <person name="Andrzejewski T.M."/>
            <person name="Davidsen T.M."/>
            <person name="Wayne K.J."/>
            <person name="Tettelin H."/>
            <person name="Glass J.I."/>
            <person name="Rusch D."/>
            <person name="Podicherti R."/>
            <person name="Tsui H.-C.T."/>
            <person name="Winkler M.E."/>
        </authorList>
    </citation>
    <scope>NUCLEOTIDE SEQUENCE</scope>
</reference>
<name>A0A381UGN6_9ZZZZ</name>
<comment type="catalytic activity">
    <reaction evidence="1">
        <text>(2R)-2-phosphoglycerate = (2R)-3-phosphoglycerate</text>
        <dbReference type="Rhea" id="RHEA:15901"/>
        <dbReference type="ChEBI" id="CHEBI:58272"/>
        <dbReference type="ChEBI" id="CHEBI:58289"/>
        <dbReference type="EC" id="5.4.2.11"/>
    </reaction>
</comment>
<dbReference type="SUPFAM" id="SSF53254">
    <property type="entry name" value="Phosphoglycerate mutase-like"/>
    <property type="match status" value="1"/>
</dbReference>
<dbReference type="InterPro" id="IPR029033">
    <property type="entry name" value="His_PPase_superfam"/>
</dbReference>
<gene>
    <name evidence="6" type="ORF">METZ01_LOCUS79351</name>
</gene>
<dbReference type="InterPro" id="IPR001345">
    <property type="entry name" value="PG/BPGM_mutase_AS"/>
</dbReference>
<dbReference type="InterPro" id="IPR013078">
    <property type="entry name" value="His_Pase_superF_clade-1"/>
</dbReference>
<dbReference type="SMART" id="SM00855">
    <property type="entry name" value="PGAM"/>
    <property type="match status" value="1"/>
</dbReference>
<protein>
    <recommendedName>
        <fullName evidence="3">phosphoglycerate mutase (2,3-diphosphoglycerate-dependent)</fullName>
        <ecNumber evidence="3">5.4.2.11</ecNumber>
    </recommendedName>
</protein>
<keyword evidence="5" id="KW-0413">Isomerase</keyword>
<dbReference type="FunFam" id="3.40.50.1240:FF:000003">
    <property type="entry name" value="2,3-bisphosphoglycerate-dependent phosphoglycerate mutase"/>
    <property type="match status" value="1"/>
</dbReference>
<evidence type="ECO:0000256" key="3">
    <source>
        <dbReference type="ARBA" id="ARBA00012028"/>
    </source>
</evidence>
<proteinExistence type="inferred from homology"/>
<organism evidence="6">
    <name type="scientific">marine metagenome</name>
    <dbReference type="NCBI Taxonomy" id="408172"/>
    <lineage>
        <taxon>unclassified sequences</taxon>
        <taxon>metagenomes</taxon>
        <taxon>ecological metagenomes</taxon>
    </lineage>
</organism>
<comment type="similarity">
    <text evidence="2">Belongs to the phosphoglycerate mutase family. BPG-dependent PGAM subfamily.</text>
</comment>
<evidence type="ECO:0000256" key="5">
    <source>
        <dbReference type="ARBA" id="ARBA00023235"/>
    </source>
</evidence>
<dbReference type="Pfam" id="PF00300">
    <property type="entry name" value="His_Phos_1"/>
    <property type="match status" value="1"/>
</dbReference>